<gene>
    <name evidence="3" type="ORF">ACJ73_10269</name>
</gene>
<dbReference type="InterPro" id="IPR003615">
    <property type="entry name" value="HNH_nuc"/>
</dbReference>
<evidence type="ECO:0000313" key="3">
    <source>
        <dbReference type="EMBL" id="OJD09495.1"/>
    </source>
</evidence>
<evidence type="ECO:0000259" key="2">
    <source>
        <dbReference type="Pfam" id="PF13391"/>
    </source>
</evidence>
<dbReference type="Proteomes" id="UP000242791">
    <property type="component" value="Unassembled WGS sequence"/>
</dbReference>
<evidence type="ECO:0000313" key="4">
    <source>
        <dbReference type="Proteomes" id="UP000242791"/>
    </source>
</evidence>
<dbReference type="AlphaFoldDB" id="A0A1J9PZR6"/>
<feature type="region of interest" description="Disordered" evidence="1">
    <location>
        <begin position="81"/>
        <end position="100"/>
    </location>
</feature>
<keyword evidence="4" id="KW-1185">Reference proteome</keyword>
<feature type="domain" description="HNH nuclease" evidence="2">
    <location>
        <begin position="111"/>
        <end position="195"/>
    </location>
</feature>
<dbReference type="VEuPathDB" id="FungiDB:ACJ73_10269"/>
<comment type="caution">
    <text evidence="3">The sequence shown here is derived from an EMBL/GenBank/DDBJ whole genome shotgun (WGS) entry which is preliminary data.</text>
</comment>
<sequence>MGMNIHQTLWPFLWLADIPQLEEISRNPLITTLLVGLAARIGESKLLPKWTQRAGDRTPSQTPSPKPSMTALSAIAAEDISASTTSSPKSGQKARSKKSVELCRMRDENRCVITGADDPVDMAHIFPFSMRELQSPDLVNDAFNPWSVLRMFWTKERVDAWYDAITNPLATESVRNLMCFAPSVHKYHERAYFALEPVEENSESNTLTVRFHWLPHMTRWHYLEVNTHPSFPSGALIRITAHESIPLPDPALLQLQWTLHRIIGLAGGAEPVDKPYNDYDDYDDYDEPYPRQ</sequence>
<organism evidence="3 4">
    <name type="scientific">Blastomyces percursus</name>
    <dbReference type="NCBI Taxonomy" id="1658174"/>
    <lineage>
        <taxon>Eukaryota</taxon>
        <taxon>Fungi</taxon>
        <taxon>Dikarya</taxon>
        <taxon>Ascomycota</taxon>
        <taxon>Pezizomycotina</taxon>
        <taxon>Eurotiomycetes</taxon>
        <taxon>Eurotiomycetidae</taxon>
        <taxon>Onygenales</taxon>
        <taxon>Ajellomycetaceae</taxon>
        <taxon>Blastomyces</taxon>
    </lineage>
</organism>
<dbReference type="EMBL" id="LGTZ01003639">
    <property type="protein sequence ID" value="OJD09495.1"/>
    <property type="molecule type" value="Genomic_DNA"/>
</dbReference>
<dbReference type="OrthoDB" id="5416097at2759"/>
<proteinExistence type="predicted"/>
<protein>
    <recommendedName>
        <fullName evidence="2">HNH nuclease domain-containing protein</fullName>
    </recommendedName>
</protein>
<feature type="region of interest" description="Disordered" evidence="1">
    <location>
        <begin position="49"/>
        <end position="68"/>
    </location>
</feature>
<accession>A0A1J9PZR6</accession>
<evidence type="ECO:0000256" key="1">
    <source>
        <dbReference type="SAM" id="MobiDB-lite"/>
    </source>
</evidence>
<dbReference type="Pfam" id="PF13391">
    <property type="entry name" value="HNH_2"/>
    <property type="match status" value="1"/>
</dbReference>
<reference evidence="3 4" key="1">
    <citation type="submission" date="2015-08" db="EMBL/GenBank/DDBJ databases">
        <title>Emmonsia species relationships and genome sequence.</title>
        <authorList>
            <person name="Cuomo C.A."/>
            <person name="Schwartz I.S."/>
            <person name="Kenyon C."/>
            <person name="De Hoog G.S."/>
            <person name="Govender N.P."/>
            <person name="Botha A."/>
            <person name="Moreno L."/>
            <person name="De Vries M."/>
            <person name="Munoz J.F."/>
            <person name="Stielow J.B."/>
        </authorList>
    </citation>
    <scope>NUCLEOTIDE SEQUENCE [LARGE SCALE GENOMIC DNA]</scope>
    <source>
        <strain evidence="3 4">EI222</strain>
    </source>
</reference>
<feature type="compositionally biased region" description="Polar residues" evidence="1">
    <location>
        <begin position="81"/>
        <end position="90"/>
    </location>
</feature>
<name>A0A1J9PZR6_9EURO</name>